<keyword evidence="2" id="KW-1185">Reference proteome</keyword>
<organism evidence="1 2">
    <name type="scientific">Chryseobacterium phosphatilyticum</name>
    <dbReference type="NCBI Taxonomy" id="475075"/>
    <lineage>
        <taxon>Bacteria</taxon>
        <taxon>Pseudomonadati</taxon>
        <taxon>Bacteroidota</taxon>
        <taxon>Flavobacteriia</taxon>
        <taxon>Flavobacteriales</taxon>
        <taxon>Weeksellaceae</taxon>
        <taxon>Chryseobacterium group</taxon>
        <taxon>Chryseobacterium</taxon>
    </lineage>
</organism>
<comment type="caution">
    <text evidence="1">The sequence shown here is derived from an EMBL/GenBank/DDBJ whole genome shotgun (WGS) entry which is preliminary data.</text>
</comment>
<evidence type="ECO:0000313" key="2">
    <source>
        <dbReference type="Proteomes" id="UP000236594"/>
    </source>
</evidence>
<name>A0A316X8D4_9FLAO</name>
<proteinExistence type="predicted"/>
<sequence>MESLYFNTINIAEIRMKIKILIFLLTFSTIKILATAQATDKIIINNKEYRLLNNPLEKYFKDNSEYDPIYGPHLSMFKEYRNKPIPVPFSTGNYRGYIATFKIENNNLILADLEVQNINSEKRNYISVYKQLFKNKKVILNYSGILVIPDGKLVEFSNFGYSSLYDHYKLITIKNDTIVREKELDKDEFIQFKINQFEEYKKTEAYKTKVKEYIKDWENDKKTELSKNNTKGMSKKEIAALRKEYAQPPSEDYIDGYFFVTKKIDYIIVDY</sequence>
<accession>A0A316X8D4</accession>
<gene>
    <name evidence="1" type="ORF">C1631_008530</name>
</gene>
<protein>
    <submittedName>
        <fullName evidence="1">Uncharacterized protein</fullName>
    </submittedName>
</protein>
<evidence type="ECO:0000313" key="1">
    <source>
        <dbReference type="EMBL" id="PWN70035.1"/>
    </source>
</evidence>
<dbReference type="EMBL" id="PPED02000002">
    <property type="protein sequence ID" value="PWN70035.1"/>
    <property type="molecule type" value="Genomic_DNA"/>
</dbReference>
<dbReference type="AlphaFoldDB" id="A0A316X8D4"/>
<reference evidence="1 2" key="1">
    <citation type="submission" date="2018-04" db="EMBL/GenBank/DDBJ databases">
        <title>Draft Genome Sequence of Phosphate-Solubilizing Chryseobacterium sp. ISE14 that is a Biocontrol and Plant Growth-Promoting Rhizobacterium Isolated from Cucumber.</title>
        <authorList>
            <person name="Jeong J.-J."/>
            <person name="Sang M.K."/>
            <person name="Choi I.-G."/>
            <person name="Kim K.D."/>
        </authorList>
    </citation>
    <scope>NUCLEOTIDE SEQUENCE [LARGE SCALE GENOMIC DNA]</scope>
    <source>
        <strain evidence="1 2">ISE14</strain>
    </source>
</reference>
<dbReference type="Proteomes" id="UP000236594">
    <property type="component" value="Unassembled WGS sequence"/>
</dbReference>